<dbReference type="EMBL" id="JBHRTP010000020">
    <property type="protein sequence ID" value="MFC3107810.1"/>
    <property type="molecule type" value="Genomic_DNA"/>
</dbReference>
<evidence type="ECO:0000259" key="4">
    <source>
        <dbReference type="Pfam" id="PF13817"/>
    </source>
</evidence>
<evidence type="ECO:0000259" key="3">
    <source>
        <dbReference type="Pfam" id="PF03050"/>
    </source>
</evidence>
<organism evidence="5 6">
    <name type="scientific">Undibacterium arcticum</name>
    <dbReference type="NCBI Taxonomy" id="1762892"/>
    <lineage>
        <taxon>Bacteria</taxon>
        <taxon>Pseudomonadati</taxon>
        <taxon>Pseudomonadota</taxon>
        <taxon>Betaproteobacteria</taxon>
        <taxon>Burkholderiales</taxon>
        <taxon>Oxalobacteraceae</taxon>
        <taxon>Undibacterium</taxon>
    </lineage>
</organism>
<dbReference type="Proteomes" id="UP001595530">
    <property type="component" value="Unassembled WGS sequence"/>
</dbReference>
<dbReference type="InterPro" id="IPR004291">
    <property type="entry name" value="Transposase_IS66_central"/>
</dbReference>
<dbReference type="RefSeq" id="WP_390331286.1">
    <property type="nucleotide sequence ID" value="NZ_JBHRTP010000020.1"/>
</dbReference>
<feature type="region of interest" description="Disordered" evidence="2">
    <location>
        <begin position="80"/>
        <end position="106"/>
    </location>
</feature>
<proteinExistence type="predicted"/>
<evidence type="ECO:0000313" key="6">
    <source>
        <dbReference type="Proteomes" id="UP001595530"/>
    </source>
</evidence>
<feature type="domain" description="Transposase IS66 C-terminal" evidence="4">
    <location>
        <begin position="473"/>
        <end position="509"/>
    </location>
</feature>
<dbReference type="NCBIfam" id="NF033517">
    <property type="entry name" value="transpos_IS66"/>
    <property type="match status" value="1"/>
</dbReference>
<keyword evidence="1" id="KW-0175">Coiled coil</keyword>
<dbReference type="Pfam" id="PF13817">
    <property type="entry name" value="DDE_Tnp_IS66_C"/>
    <property type="match status" value="1"/>
</dbReference>
<evidence type="ECO:0000256" key="2">
    <source>
        <dbReference type="SAM" id="MobiDB-lite"/>
    </source>
</evidence>
<dbReference type="InterPro" id="IPR039552">
    <property type="entry name" value="IS66_C"/>
</dbReference>
<evidence type="ECO:0000313" key="5">
    <source>
        <dbReference type="EMBL" id="MFC3107810.1"/>
    </source>
</evidence>
<gene>
    <name evidence="5" type="ORF">ACFOFO_07535</name>
</gene>
<comment type="caution">
    <text evidence="5">The sequence shown here is derived from an EMBL/GenBank/DDBJ whole genome shotgun (WGS) entry which is preliminary data.</text>
</comment>
<reference evidence="6" key="1">
    <citation type="journal article" date="2019" name="Int. J. Syst. Evol. Microbiol.">
        <title>The Global Catalogue of Microorganisms (GCM) 10K type strain sequencing project: providing services to taxonomists for standard genome sequencing and annotation.</title>
        <authorList>
            <consortium name="The Broad Institute Genomics Platform"/>
            <consortium name="The Broad Institute Genome Sequencing Center for Infectious Disease"/>
            <person name="Wu L."/>
            <person name="Ma J."/>
        </authorList>
    </citation>
    <scope>NUCLEOTIDE SEQUENCE [LARGE SCALE GENOMIC DNA]</scope>
    <source>
        <strain evidence="6">KCTC 42986</strain>
    </source>
</reference>
<keyword evidence="6" id="KW-1185">Reference proteome</keyword>
<dbReference type="InterPro" id="IPR052344">
    <property type="entry name" value="Transposase-related"/>
</dbReference>
<feature type="coiled-coil region" evidence="1">
    <location>
        <begin position="20"/>
        <end position="47"/>
    </location>
</feature>
<dbReference type="PANTHER" id="PTHR33678">
    <property type="entry name" value="BLL1576 PROTEIN"/>
    <property type="match status" value="1"/>
</dbReference>
<name>A0ABV7EYU5_9BURK</name>
<dbReference type="Pfam" id="PF03050">
    <property type="entry name" value="DDE_Tnp_IS66"/>
    <property type="match status" value="1"/>
</dbReference>
<sequence>MPSHLDSAQSTHAEAPALTASQLVDLVSKQEREIVNLRRQVAWFQRQIFGQKSEKRHPEPEGVQGVLGVGFDAVPGTPLPAKKTVVAGHERERKPKNPNDGADESTLFFDEKRVPVEVIAVPNPDMELLKPDQYEVIGEKVTHRLAQRPGSYVVLKYVRPLIKRSDTQALSCPPAPVGVIEGSRADVSFVVGMVIDKFDYHLPLYRQHRRLDDAGVKVSRPWLTQLMQSTVALLEPVYDAQLDSIRASRVKAMDEVPIKAGCASPGKMKTTYFWPIYGERDEICFTHSPSRAGDHVRDALGLSPPDKAVLLSDGYSAYSSYAKQVGLTHAQCWAHARREVYEAKDIEPVPAETALAFIAVLYEAKAHIRKNELSGAHKRARRQAHAKPAAERFFKWIDKHFEAQGFLPSSPFTKALNYIRERRAGLEVYLDDPDVAIDTNHLERALRVIPMGRKNWMFSWTELGVKRIGIVQSLLVTCRLHDLDPYDYLVDVLQRVGQHPASLVEQLTPRVWKTLFATNPLRSDLYKRDERR</sequence>
<evidence type="ECO:0000256" key="1">
    <source>
        <dbReference type="SAM" id="Coils"/>
    </source>
</evidence>
<feature type="compositionally biased region" description="Basic and acidic residues" evidence="2">
    <location>
        <begin position="88"/>
        <end position="97"/>
    </location>
</feature>
<protein>
    <submittedName>
        <fullName evidence="5">IS66 family transposase</fullName>
    </submittedName>
</protein>
<feature type="domain" description="Transposase IS66 central" evidence="3">
    <location>
        <begin position="183"/>
        <end position="466"/>
    </location>
</feature>
<accession>A0ABV7EYU5</accession>
<dbReference type="PANTHER" id="PTHR33678:SF1">
    <property type="entry name" value="BLL1576 PROTEIN"/>
    <property type="match status" value="1"/>
</dbReference>